<proteinExistence type="predicted"/>
<keyword evidence="3" id="KW-1185">Reference proteome</keyword>
<reference evidence="2" key="2">
    <citation type="submission" date="2023-06" db="EMBL/GenBank/DDBJ databases">
        <authorList>
            <person name="Ma L."/>
            <person name="Liu K.-W."/>
            <person name="Li Z."/>
            <person name="Hsiao Y.-Y."/>
            <person name="Qi Y."/>
            <person name="Fu T."/>
            <person name="Tang G."/>
            <person name="Zhang D."/>
            <person name="Sun W.-H."/>
            <person name="Liu D.-K."/>
            <person name="Li Y."/>
            <person name="Chen G.-Z."/>
            <person name="Liu X.-D."/>
            <person name="Liao X.-Y."/>
            <person name="Jiang Y.-T."/>
            <person name="Yu X."/>
            <person name="Hao Y."/>
            <person name="Huang J."/>
            <person name="Zhao X.-W."/>
            <person name="Ke S."/>
            <person name="Chen Y.-Y."/>
            <person name="Wu W.-L."/>
            <person name="Hsu J.-L."/>
            <person name="Lin Y.-F."/>
            <person name="Huang M.-D."/>
            <person name="Li C.-Y."/>
            <person name="Huang L."/>
            <person name="Wang Z.-W."/>
            <person name="Zhao X."/>
            <person name="Zhong W.-Y."/>
            <person name="Peng D.-H."/>
            <person name="Ahmad S."/>
            <person name="Lan S."/>
            <person name="Zhang J.-S."/>
            <person name="Tsai W.-C."/>
            <person name="Van De Peer Y."/>
            <person name="Liu Z.-J."/>
        </authorList>
    </citation>
    <scope>NUCLEOTIDE SEQUENCE</scope>
    <source>
        <strain evidence="2">CP</strain>
        <tissue evidence="2">Leaves</tissue>
    </source>
</reference>
<comment type="caution">
    <text evidence="2">The sequence shown here is derived from an EMBL/GenBank/DDBJ whole genome shotgun (WGS) entry which is preliminary data.</text>
</comment>
<name>A0AAV9FAA2_ACOCL</name>
<organism evidence="2 3">
    <name type="scientific">Acorus calamus</name>
    <name type="common">Sweet flag</name>
    <dbReference type="NCBI Taxonomy" id="4465"/>
    <lineage>
        <taxon>Eukaryota</taxon>
        <taxon>Viridiplantae</taxon>
        <taxon>Streptophyta</taxon>
        <taxon>Embryophyta</taxon>
        <taxon>Tracheophyta</taxon>
        <taxon>Spermatophyta</taxon>
        <taxon>Magnoliopsida</taxon>
        <taxon>Liliopsida</taxon>
        <taxon>Acoraceae</taxon>
        <taxon>Acorus</taxon>
    </lineage>
</organism>
<evidence type="ECO:0000256" key="1">
    <source>
        <dbReference type="SAM" id="MobiDB-lite"/>
    </source>
</evidence>
<protein>
    <submittedName>
        <fullName evidence="2">Uncharacterized protein</fullName>
    </submittedName>
</protein>
<reference evidence="2" key="1">
    <citation type="journal article" date="2023" name="Nat. Commun.">
        <title>Diploid and tetraploid genomes of Acorus and the evolution of monocots.</title>
        <authorList>
            <person name="Ma L."/>
            <person name="Liu K.W."/>
            <person name="Li Z."/>
            <person name="Hsiao Y.Y."/>
            <person name="Qi Y."/>
            <person name="Fu T."/>
            <person name="Tang G.D."/>
            <person name="Zhang D."/>
            <person name="Sun W.H."/>
            <person name="Liu D.K."/>
            <person name="Li Y."/>
            <person name="Chen G.Z."/>
            <person name="Liu X.D."/>
            <person name="Liao X.Y."/>
            <person name="Jiang Y.T."/>
            <person name="Yu X."/>
            <person name="Hao Y."/>
            <person name="Huang J."/>
            <person name="Zhao X.W."/>
            <person name="Ke S."/>
            <person name="Chen Y.Y."/>
            <person name="Wu W.L."/>
            <person name="Hsu J.L."/>
            <person name="Lin Y.F."/>
            <person name="Huang M.D."/>
            <person name="Li C.Y."/>
            <person name="Huang L."/>
            <person name="Wang Z.W."/>
            <person name="Zhao X."/>
            <person name="Zhong W.Y."/>
            <person name="Peng D.H."/>
            <person name="Ahmad S."/>
            <person name="Lan S."/>
            <person name="Zhang J.S."/>
            <person name="Tsai W.C."/>
            <person name="Van de Peer Y."/>
            <person name="Liu Z.J."/>
        </authorList>
    </citation>
    <scope>NUCLEOTIDE SEQUENCE</scope>
    <source>
        <strain evidence="2">CP</strain>
    </source>
</reference>
<sequence>MCCLHPIPCSKKRRLGSRRPSPPLKCRKPLQASETSPTRQTLQPIKLPLFWGVVGRGAGVSLWRGLACVEAFCPAD</sequence>
<dbReference type="AlphaFoldDB" id="A0AAV9FAA2"/>
<feature type="region of interest" description="Disordered" evidence="1">
    <location>
        <begin position="11"/>
        <end position="39"/>
    </location>
</feature>
<dbReference type="EMBL" id="JAUJYO010000003">
    <property type="protein sequence ID" value="KAK1321768.1"/>
    <property type="molecule type" value="Genomic_DNA"/>
</dbReference>
<accession>A0AAV9FAA2</accession>
<evidence type="ECO:0000313" key="3">
    <source>
        <dbReference type="Proteomes" id="UP001180020"/>
    </source>
</evidence>
<evidence type="ECO:0000313" key="2">
    <source>
        <dbReference type="EMBL" id="KAK1321768.1"/>
    </source>
</evidence>
<dbReference type="Proteomes" id="UP001180020">
    <property type="component" value="Unassembled WGS sequence"/>
</dbReference>
<gene>
    <name evidence="2" type="ORF">QJS10_CPA03g01340</name>
</gene>